<evidence type="ECO:0000313" key="1">
    <source>
        <dbReference type="EMBL" id="MEJ8476070.1"/>
    </source>
</evidence>
<organism evidence="1 2">
    <name type="scientific">Roseibium algae</name>
    <dbReference type="NCBI Taxonomy" id="3123038"/>
    <lineage>
        <taxon>Bacteria</taxon>
        <taxon>Pseudomonadati</taxon>
        <taxon>Pseudomonadota</taxon>
        <taxon>Alphaproteobacteria</taxon>
        <taxon>Hyphomicrobiales</taxon>
        <taxon>Stappiaceae</taxon>
        <taxon>Roseibium</taxon>
    </lineage>
</organism>
<comment type="caution">
    <text evidence="1">The sequence shown here is derived from an EMBL/GenBank/DDBJ whole genome shotgun (WGS) entry which is preliminary data.</text>
</comment>
<dbReference type="EMBL" id="JBAKIA010000015">
    <property type="protein sequence ID" value="MEJ8476070.1"/>
    <property type="molecule type" value="Genomic_DNA"/>
</dbReference>
<evidence type="ECO:0000313" key="2">
    <source>
        <dbReference type="Proteomes" id="UP001385499"/>
    </source>
</evidence>
<reference evidence="1 2" key="1">
    <citation type="submission" date="2024-02" db="EMBL/GenBank/DDBJ databases">
        <title>Roseibium algae sp. nov., isolated from marine alga (Grateloupia sp.), showing potential in myo-inositol conversion.</title>
        <authorList>
            <person name="Wang Y."/>
        </authorList>
    </citation>
    <scope>NUCLEOTIDE SEQUENCE [LARGE SCALE GENOMIC DNA]</scope>
    <source>
        <strain evidence="1 2">H3510</strain>
    </source>
</reference>
<dbReference type="RefSeq" id="WP_340276418.1">
    <property type="nucleotide sequence ID" value="NZ_JBAKIA010000015.1"/>
</dbReference>
<accession>A0ABU8TRA0</accession>
<keyword evidence="2" id="KW-1185">Reference proteome</keyword>
<sequence>MLNRLFAVAFIAAVVGAPFAGLIGMVDAASPFSSANQQKSMCLISGVGCASGHVMIPAMGRM</sequence>
<name>A0ABU8TRA0_9HYPH</name>
<keyword evidence="1" id="KW-0813">Transport</keyword>
<keyword evidence="1" id="KW-0762">Sugar transport</keyword>
<gene>
    <name evidence="1" type="ORF">V6575_18415</name>
</gene>
<proteinExistence type="predicted"/>
<dbReference type="Proteomes" id="UP001385499">
    <property type="component" value="Unassembled WGS sequence"/>
</dbReference>
<protein>
    <submittedName>
        <fullName evidence="1">Sugar transporter</fullName>
    </submittedName>
</protein>